<dbReference type="InterPro" id="IPR006710">
    <property type="entry name" value="Glyco_hydro_43"/>
</dbReference>
<dbReference type="PANTHER" id="PTHR43817">
    <property type="entry name" value="GLYCOSYL HYDROLASE"/>
    <property type="match status" value="1"/>
</dbReference>
<name>A0ABT2YAC4_9BURK</name>
<protein>
    <submittedName>
        <fullName evidence="8">Glycoside hydrolase family 43 protein</fullName>
    </submittedName>
</protein>
<keyword evidence="9" id="KW-1185">Reference proteome</keyword>
<comment type="similarity">
    <text evidence="1 5">Belongs to the glycosyl hydrolase 43 family.</text>
</comment>
<evidence type="ECO:0000256" key="2">
    <source>
        <dbReference type="ARBA" id="ARBA00022729"/>
    </source>
</evidence>
<reference evidence="8 9" key="1">
    <citation type="submission" date="2021-11" db="EMBL/GenBank/DDBJ databases">
        <authorList>
            <person name="Liang Q."/>
            <person name="Mou H."/>
            <person name="Liu Z."/>
        </authorList>
    </citation>
    <scope>NUCLEOTIDE SEQUENCE [LARGE SCALE GENOMIC DNA]</scope>
    <source>
        <strain evidence="8 9">CHU3</strain>
    </source>
</reference>
<evidence type="ECO:0000256" key="5">
    <source>
        <dbReference type="RuleBase" id="RU361187"/>
    </source>
</evidence>
<dbReference type="Pfam" id="PF04616">
    <property type="entry name" value="Glyco_hydro_43"/>
    <property type="match status" value="1"/>
</dbReference>
<feature type="signal peptide" evidence="7">
    <location>
        <begin position="1"/>
        <end position="25"/>
    </location>
</feature>
<evidence type="ECO:0000313" key="8">
    <source>
        <dbReference type="EMBL" id="MCV2367246.1"/>
    </source>
</evidence>
<evidence type="ECO:0000256" key="7">
    <source>
        <dbReference type="SAM" id="SignalP"/>
    </source>
</evidence>
<sequence>MRHLISLWLAALLGLLNLGCTVATHGPTSQFNNPLLLQRADPQVFLHSDGFYYLAATVPEYDRIELRRARSINGLATAEPRVIWRKHANGPMSYHIWAPELHFINGKWYVYFTAGRAKAIWDIRLYVLEASDANPLDANWQERGQLKTGWESFSLDATTFEHRGSRYLLWTQTGPKPGDKPTHIYIAKMDTPLSISGTPVRLSQPDYAWEKVGHLVNEAPAVLVRRGKVFVTYSASATDANYCLGLLSAAEDADLLDPASWRKSPEPVFKSSASHSQYGPGHNSFTTTPDGRQDVLLYHARNFRDIKGDPLKDRNRHTRAQLLRWHADGTPDFGEPVAD</sequence>
<dbReference type="Proteomes" id="UP001209701">
    <property type="component" value="Unassembled WGS sequence"/>
</dbReference>
<keyword evidence="3 5" id="KW-0378">Hydrolase</keyword>
<evidence type="ECO:0000313" key="9">
    <source>
        <dbReference type="Proteomes" id="UP001209701"/>
    </source>
</evidence>
<comment type="caution">
    <text evidence="8">The sequence shown here is derived from an EMBL/GenBank/DDBJ whole genome shotgun (WGS) entry which is preliminary data.</text>
</comment>
<feature type="region of interest" description="Disordered" evidence="6">
    <location>
        <begin position="266"/>
        <end position="291"/>
    </location>
</feature>
<dbReference type="GO" id="GO:0016787">
    <property type="term" value="F:hydrolase activity"/>
    <property type="evidence" value="ECO:0007669"/>
    <property type="project" value="UniProtKB-KW"/>
</dbReference>
<dbReference type="Gene3D" id="2.115.10.20">
    <property type="entry name" value="Glycosyl hydrolase domain, family 43"/>
    <property type="match status" value="1"/>
</dbReference>
<dbReference type="SUPFAM" id="SSF75005">
    <property type="entry name" value="Arabinanase/levansucrase/invertase"/>
    <property type="match status" value="1"/>
</dbReference>
<evidence type="ECO:0000256" key="1">
    <source>
        <dbReference type="ARBA" id="ARBA00009865"/>
    </source>
</evidence>
<dbReference type="RefSeq" id="WP_263569877.1">
    <property type="nucleotide sequence ID" value="NZ_JAJIRN010000002.1"/>
</dbReference>
<keyword evidence="2 7" id="KW-0732">Signal</keyword>
<accession>A0ABT2YAC4</accession>
<evidence type="ECO:0000256" key="6">
    <source>
        <dbReference type="SAM" id="MobiDB-lite"/>
    </source>
</evidence>
<feature type="compositionally biased region" description="Polar residues" evidence="6">
    <location>
        <begin position="271"/>
        <end position="290"/>
    </location>
</feature>
<gene>
    <name evidence="8" type="ORF">LNV07_03945</name>
</gene>
<evidence type="ECO:0000256" key="4">
    <source>
        <dbReference type="ARBA" id="ARBA00023295"/>
    </source>
</evidence>
<proteinExistence type="inferred from homology"/>
<evidence type="ECO:0000256" key="3">
    <source>
        <dbReference type="ARBA" id="ARBA00022801"/>
    </source>
</evidence>
<organism evidence="8 9">
    <name type="scientific">Roseateles oligotrophus</name>
    <dbReference type="NCBI Taxonomy" id="1769250"/>
    <lineage>
        <taxon>Bacteria</taxon>
        <taxon>Pseudomonadati</taxon>
        <taxon>Pseudomonadota</taxon>
        <taxon>Betaproteobacteria</taxon>
        <taxon>Burkholderiales</taxon>
        <taxon>Sphaerotilaceae</taxon>
        <taxon>Roseateles</taxon>
    </lineage>
</organism>
<dbReference type="InterPro" id="IPR023296">
    <property type="entry name" value="Glyco_hydro_beta-prop_sf"/>
</dbReference>
<dbReference type="EMBL" id="JAJIRN010000002">
    <property type="protein sequence ID" value="MCV2367246.1"/>
    <property type="molecule type" value="Genomic_DNA"/>
</dbReference>
<feature type="chain" id="PRO_5046153737" evidence="7">
    <location>
        <begin position="26"/>
        <end position="339"/>
    </location>
</feature>
<keyword evidence="4 5" id="KW-0326">Glycosidase</keyword>
<dbReference type="CDD" id="cd18817">
    <property type="entry name" value="GH43f_LbAraf43-like"/>
    <property type="match status" value="1"/>
</dbReference>
<dbReference type="InterPro" id="IPR016828">
    <property type="entry name" value="Alpha-L-arabinofuranosidase"/>
</dbReference>
<dbReference type="PIRSF" id="PIRSF025414">
    <property type="entry name" value="Alpha-L-arabinofuranosidase"/>
    <property type="match status" value="1"/>
</dbReference>
<dbReference type="PANTHER" id="PTHR43817:SF1">
    <property type="entry name" value="HYDROLASE, FAMILY 43, PUTATIVE (AFU_ORTHOLOGUE AFUA_3G01660)-RELATED"/>
    <property type="match status" value="1"/>
</dbReference>